<dbReference type="Gene3D" id="3.40.50.1820">
    <property type="entry name" value="alpha/beta hydrolase"/>
    <property type="match status" value="1"/>
</dbReference>
<reference evidence="3" key="1">
    <citation type="submission" date="2023-06" db="EMBL/GenBank/DDBJ databases">
        <title>Identification and characterization of horizontal gene transfer across gut microbiota members of farm animals based on homology search.</title>
        <authorList>
            <person name="Zeman M."/>
            <person name="Kubasova T."/>
            <person name="Jahodarova E."/>
            <person name="Nykrynova M."/>
            <person name="Rychlik I."/>
        </authorList>
    </citation>
    <scope>NUCLEOTIDE SEQUENCE [LARGE SCALE GENOMIC DNA]</scope>
    <source>
        <strain evidence="3">154_Feed</strain>
    </source>
</reference>
<dbReference type="InterPro" id="IPR029058">
    <property type="entry name" value="AB_hydrolase_fold"/>
</dbReference>
<dbReference type="Proteomes" id="UP001529421">
    <property type="component" value="Unassembled WGS sequence"/>
</dbReference>
<sequence length="433" mass="46960">MNGQNPETNQPEVELSAAPRADESAPSVELAGAREVASSLSAAALAHLPSLPRKAGTMLTYVQTQLDTFEERPLCAVDSLVFSWLSYFRLHEDLGRACTLEGVALHELLRAEDFEDMFGTSWDPEGSREILFAVCASPRFRDTRLTDLVFKTDLAQEEQFAAMTFALPTGGAYVAFRGTDSTIVGWKEDLNMAYLCPVPSQKEACAYLEEAMCRHEGPVYVGGHSKGGNLAVYAAACCSREAQDRIRQVFSHDGPGFSDEFRAREGFGLMQERVIKTVPKSSVIGLIMDDGSHAQVVESGGFSIFQHNPFLWAVDGCDFVPADGLTASSRYLAATIAGWMARFTPEERSRFIDTLFDVIGVTGATRFADIREDWKTALPAMRAAAEALGPDERAFVQDVLKALARTATIDKVSDAAGSLLATLKPGEGASTEA</sequence>
<feature type="region of interest" description="Disordered" evidence="1">
    <location>
        <begin position="1"/>
        <end position="29"/>
    </location>
</feature>
<reference evidence="2 3" key="2">
    <citation type="submission" date="2023-06" db="EMBL/GenBank/DDBJ databases">
        <authorList>
            <person name="Zeman M."/>
            <person name="Kubasova T."/>
            <person name="Jahodarova E."/>
            <person name="Nykrynova M."/>
            <person name="Rychlik I."/>
        </authorList>
    </citation>
    <scope>NUCLEOTIDE SEQUENCE [LARGE SCALE GENOMIC DNA]</scope>
    <source>
        <strain evidence="2 3">154_Feed</strain>
    </source>
</reference>
<dbReference type="Pfam" id="PF11187">
    <property type="entry name" value="Mbeg1-like"/>
    <property type="match status" value="1"/>
</dbReference>
<evidence type="ECO:0000313" key="2">
    <source>
        <dbReference type="EMBL" id="MDM8274204.1"/>
    </source>
</evidence>
<dbReference type="RefSeq" id="WP_289544009.1">
    <property type="nucleotide sequence ID" value="NZ_JAUDDZ010000001.1"/>
</dbReference>
<accession>A0ABT7V743</accession>
<dbReference type="InterPro" id="IPR024499">
    <property type="entry name" value="Mbeg1-like"/>
</dbReference>
<evidence type="ECO:0000256" key="1">
    <source>
        <dbReference type="SAM" id="MobiDB-lite"/>
    </source>
</evidence>
<dbReference type="EMBL" id="JAUDDZ010000001">
    <property type="protein sequence ID" value="MDM8274204.1"/>
    <property type="molecule type" value="Genomic_DNA"/>
</dbReference>
<dbReference type="SUPFAM" id="SSF53474">
    <property type="entry name" value="alpha/beta-Hydrolases"/>
    <property type="match status" value="2"/>
</dbReference>
<feature type="compositionally biased region" description="Polar residues" evidence="1">
    <location>
        <begin position="1"/>
        <end position="11"/>
    </location>
</feature>
<name>A0ABT7V743_9ACTN</name>
<comment type="caution">
    <text evidence="2">The sequence shown here is derived from an EMBL/GenBank/DDBJ whole genome shotgun (WGS) entry which is preliminary data.</text>
</comment>
<keyword evidence="3" id="KW-1185">Reference proteome</keyword>
<protein>
    <submittedName>
        <fullName evidence="2">DUF2974 domain-containing protein</fullName>
    </submittedName>
</protein>
<evidence type="ECO:0000313" key="3">
    <source>
        <dbReference type="Proteomes" id="UP001529421"/>
    </source>
</evidence>
<organism evidence="2 3">
    <name type="scientific">Enorma phocaeensis</name>
    <dbReference type="NCBI Taxonomy" id="1871019"/>
    <lineage>
        <taxon>Bacteria</taxon>
        <taxon>Bacillati</taxon>
        <taxon>Actinomycetota</taxon>
        <taxon>Coriobacteriia</taxon>
        <taxon>Coriobacteriales</taxon>
        <taxon>Coriobacteriaceae</taxon>
        <taxon>Enorma</taxon>
    </lineage>
</organism>
<gene>
    <name evidence="2" type="ORF">QUW28_01645</name>
</gene>
<proteinExistence type="predicted"/>